<organism evidence="2 3">
    <name type="scientific">Fusarium oxysporum (strain Fo5176)</name>
    <name type="common">Fusarium vascular wilt</name>
    <dbReference type="NCBI Taxonomy" id="660025"/>
    <lineage>
        <taxon>Eukaryota</taxon>
        <taxon>Fungi</taxon>
        <taxon>Dikarya</taxon>
        <taxon>Ascomycota</taxon>
        <taxon>Pezizomycotina</taxon>
        <taxon>Sordariomycetes</taxon>
        <taxon>Hypocreomycetidae</taxon>
        <taxon>Hypocreales</taxon>
        <taxon>Nectriaceae</taxon>
        <taxon>Fusarium</taxon>
        <taxon>Fusarium oxysporum species complex</taxon>
    </lineage>
</organism>
<name>A0A0D2YCW9_FUSOF</name>
<accession>A0A0D2YCW9</accession>
<dbReference type="AlphaFoldDB" id="A0A0D2YCW9"/>
<dbReference type="EnsemblFungi" id="FOXG_14151T0">
    <property type="protein sequence ID" value="FOXG_14151P0"/>
    <property type="gene ID" value="FOXG_14151"/>
</dbReference>
<evidence type="ECO:0000313" key="3">
    <source>
        <dbReference type="Proteomes" id="UP000002489"/>
    </source>
</evidence>
<dbReference type="Proteomes" id="UP000002489">
    <property type="component" value="Unassembled WGS sequence"/>
</dbReference>
<sequence length="52" mass="6143">MAELDIKIYDNFEWVKAKPPRDIFFSDDRDDLGHTPPPEGPQSSQFFDFLLR</sequence>
<proteinExistence type="predicted"/>
<feature type="region of interest" description="Disordered" evidence="1">
    <location>
        <begin position="26"/>
        <end position="47"/>
    </location>
</feature>
<protein>
    <submittedName>
        <fullName evidence="2">Uncharacterized protein</fullName>
    </submittedName>
</protein>
<reference evidence="3" key="1">
    <citation type="journal article" date="2012" name="Mol. Plant Microbe Interact.">
        <title>A highly conserved effector in Fusarium oxysporum is required for full virulence on Arabidopsis.</title>
        <authorList>
            <person name="Thatcher L.F."/>
            <person name="Gardiner D.M."/>
            <person name="Kazan K."/>
            <person name="Manners J."/>
        </authorList>
    </citation>
    <scope>NUCLEOTIDE SEQUENCE [LARGE SCALE GENOMIC DNA]</scope>
    <source>
        <strain evidence="3">Fo5176</strain>
    </source>
</reference>
<evidence type="ECO:0000256" key="1">
    <source>
        <dbReference type="SAM" id="MobiDB-lite"/>
    </source>
</evidence>
<reference evidence="2" key="2">
    <citation type="submission" date="2025-08" db="UniProtKB">
        <authorList>
            <consortium name="EnsemblFungi"/>
        </authorList>
    </citation>
    <scope>IDENTIFICATION</scope>
    <source>
        <strain evidence="2">4287 / CBS 123668 / FGSC 9935 / NRRL 34936</strain>
    </source>
</reference>
<evidence type="ECO:0000313" key="2">
    <source>
        <dbReference type="EnsemblFungi" id="FOXG_14151P0"/>
    </source>
</evidence>